<dbReference type="InterPro" id="IPR016084">
    <property type="entry name" value="Haem_Oase-like_multi-hlx"/>
</dbReference>
<dbReference type="SUPFAM" id="SSF48613">
    <property type="entry name" value="Heme oxygenase-like"/>
    <property type="match status" value="1"/>
</dbReference>
<dbReference type="Gene3D" id="1.20.910.10">
    <property type="entry name" value="Heme oxygenase-like"/>
    <property type="match status" value="1"/>
</dbReference>
<dbReference type="Pfam" id="PF14518">
    <property type="entry name" value="Haem_oxygenas_2"/>
    <property type="match status" value="1"/>
</dbReference>
<sequence>MPEGGFTGADMARFPGEEQLQRSLAAFNEERFTPGLPSADWHRDVDRAAGWLHEEGEFLEARRAAVAGRAAEAPRDADGFVAWFEALEQGGPGQDDPLFPWLAERATMAEMCWFLTQEVAGEAGFEDLSALTQVKLPTRPKLEIARNYWDEMGRGNPKGMHGPLLETLARRLGLEPRVETTVWESLALANVMAGLAANRRYAYQSVGALGVIEQTAPGRAALVAAGLKRLGVPTGDRHYFDLHAVLDVKHSAAWNAEAIHPLVAADPSLAPAIAEGALMRLECGAACFARYRRELWGGAGETHRSGLT</sequence>
<dbReference type="EC" id="1.-.-.-" evidence="1"/>
<evidence type="ECO:0000313" key="2">
    <source>
        <dbReference type="Proteomes" id="UP001589789"/>
    </source>
</evidence>
<keyword evidence="2" id="KW-1185">Reference proteome</keyword>
<name>A0ABV6IRF6_9PROT</name>
<organism evidence="1 2">
    <name type="scientific">Muricoccus vinaceus</name>
    <dbReference type="NCBI Taxonomy" id="424704"/>
    <lineage>
        <taxon>Bacteria</taxon>
        <taxon>Pseudomonadati</taxon>
        <taxon>Pseudomonadota</taxon>
        <taxon>Alphaproteobacteria</taxon>
        <taxon>Acetobacterales</taxon>
        <taxon>Roseomonadaceae</taxon>
        <taxon>Muricoccus</taxon>
    </lineage>
</organism>
<dbReference type="SMART" id="SM01236">
    <property type="entry name" value="Haem_oxygenase_2"/>
    <property type="match status" value="1"/>
</dbReference>
<dbReference type="EMBL" id="JBHLVZ010000025">
    <property type="protein sequence ID" value="MFC0386193.1"/>
    <property type="molecule type" value="Genomic_DNA"/>
</dbReference>
<accession>A0ABV6IRF6</accession>
<comment type="caution">
    <text evidence="1">The sequence shown here is derived from an EMBL/GenBank/DDBJ whole genome shotgun (WGS) entry which is preliminary data.</text>
</comment>
<reference evidence="1 2" key="1">
    <citation type="submission" date="2024-09" db="EMBL/GenBank/DDBJ databases">
        <authorList>
            <person name="Sun Q."/>
            <person name="Mori K."/>
        </authorList>
    </citation>
    <scope>NUCLEOTIDE SEQUENCE [LARGE SCALE GENOMIC DNA]</scope>
    <source>
        <strain evidence="1 2">CCM 7468</strain>
    </source>
</reference>
<proteinExistence type="predicted"/>
<dbReference type="GO" id="GO:0016491">
    <property type="term" value="F:oxidoreductase activity"/>
    <property type="evidence" value="ECO:0007669"/>
    <property type="project" value="UniProtKB-KW"/>
</dbReference>
<gene>
    <name evidence="1" type="ORF">ACFFIC_11645</name>
</gene>
<dbReference type="Proteomes" id="UP001589789">
    <property type="component" value="Unassembled WGS sequence"/>
</dbReference>
<keyword evidence="1" id="KW-0560">Oxidoreductase</keyword>
<evidence type="ECO:0000313" key="1">
    <source>
        <dbReference type="EMBL" id="MFC0386193.1"/>
    </source>
</evidence>
<protein>
    <submittedName>
        <fullName evidence="1">Iron-containing redox enzyme family protein</fullName>
        <ecNumber evidence="1">1.-.-.-</ecNumber>
    </submittedName>
</protein>